<name>A5EXM5_DICNV</name>
<dbReference type="HOGENOM" id="CLU_056157_0_0_6"/>
<accession>A5EXM5</accession>
<dbReference type="PROSITE" id="PS51257">
    <property type="entry name" value="PROKAR_LIPOPROTEIN"/>
    <property type="match status" value="1"/>
</dbReference>
<protein>
    <submittedName>
        <fullName evidence="2">Conserved hypothetical lipoprotein</fullName>
    </submittedName>
</protein>
<dbReference type="eggNOG" id="COG3317">
    <property type="taxonomic scope" value="Bacteria"/>
</dbReference>
<dbReference type="Proteomes" id="UP000000248">
    <property type="component" value="Chromosome"/>
</dbReference>
<proteinExistence type="predicted"/>
<sequence length="355" mass="40471">MNKIILLVITFFTVSACTTGSLLEQLPDRRPDYRQSNTRRKIELPPDLSRLQTQNPDINPPTTYSAYEKTALERSQRDFIDVLPALKGVEVVEQKGELPYIRVDADATTAWRLVEKYWQNQGITLKVDEPTLGIMETDWLENLNDRPQNFINKLLGFVHDTDRRDHYRLHFSRQQNQTLIQIIYRASEQVADYDFPTHKTPSGFHWQLSDTENPALQLEMTRRIALFIAQHLAPNNAQISAAPANSFLQPLADGQPALWIQAPYAQAWQLLETALEKTGFAVVQENYQEGRFRVHYSPAAAHPLFSRSKKSAAESYTLRLSDQGEKSLVIVQNRDGGALSAAKAQTVLTRLKTRL</sequence>
<dbReference type="Gene3D" id="3.30.310.170">
    <property type="entry name" value="Outer membrane protein assembly factor BamC"/>
    <property type="match status" value="2"/>
</dbReference>
<reference evidence="2 3" key="1">
    <citation type="journal article" date="2007" name="Nat. Biotechnol.">
        <title>Genome sequence and identification of candidate vaccine antigens from the animal pathogen Dichelobacter nodosus.</title>
        <authorList>
            <person name="Myers G.S."/>
            <person name="Parker D."/>
            <person name="Al-Hasani K."/>
            <person name="Kennan R.M."/>
            <person name="Seemann T."/>
            <person name="Ren Q."/>
            <person name="Badger J.H."/>
            <person name="Selengut J.D."/>
            <person name="Deboy R.T."/>
            <person name="Tettelin H."/>
            <person name="Boyce J.D."/>
            <person name="McCarl V.P."/>
            <person name="Han X."/>
            <person name="Nelson W.C."/>
            <person name="Madupu R."/>
            <person name="Mohamoud Y."/>
            <person name="Holley T."/>
            <person name="Fedorova N."/>
            <person name="Khouri H."/>
            <person name="Bottomley S.P."/>
            <person name="Whittington R.J."/>
            <person name="Adler B."/>
            <person name="Songer J.G."/>
            <person name="Rood J.I."/>
            <person name="Paulsen I.T."/>
        </authorList>
    </citation>
    <scope>NUCLEOTIDE SEQUENCE [LARGE SCALE GENOMIC DNA]</scope>
    <source>
        <strain evidence="2 3">VCS1703A</strain>
    </source>
</reference>
<feature type="compositionally biased region" description="Polar residues" evidence="1">
    <location>
        <begin position="50"/>
        <end position="60"/>
    </location>
</feature>
<dbReference type="STRING" id="246195.DNO_1115"/>
<dbReference type="RefSeq" id="WP_012031419.1">
    <property type="nucleotide sequence ID" value="NC_009446.1"/>
</dbReference>
<dbReference type="OrthoDB" id="9772575at2"/>
<keyword evidence="2" id="KW-0449">Lipoprotein</keyword>
<feature type="region of interest" description="Disordered" evidence="1">
    <location>
        <begin position="29"/>
        <end position="60"/>
    </location>
</feature>
<evidence type="ECO:0000313" key="3">
    <source>
        <dbReference type="Proteomes" id="UP000000248"/>
    </source>
</evidence>
<dbReference type="Pfam" id="PF06804">
    <property type="entry name" value="Lipoprotein_18"/>
    <property type="match status" value="1"/>
</dbReference>
<evidence type="ECO:0000256" key="1">
    <source>
        <dbReference type="SAM" id="MobiDB-lite"/>
    </source>
</evidence>
<dbReference type="KEGG" id="dno:DNO_1115"/>
<dbReference type="InterPro" id="IPR042268">
    <property type="entry name" value="BamC_C"/>
</dbReference>
<evidence type="ECO:0000313" key="2">
    <source>
        <dbReference type="EMBL" id="ABQ14232.1"/>
    </source>
</evidence>
<keyword evidence="3" id="KW-1185">Reference proteome</keyword>
<gene>
    <name evidence="2" type="ordered locus">DNO_1115</name>
</gene>
<dbReference type="EMBL" id="CP000513">
    <property type="protein sequence ID" value="ABQ14232.1"/>
    <property type="molecule type" value="Genomic_DNA"/>
</dbReference>
<dbReference type="AlphaFoldDB" id="A5EXM5"/>
<dbReference type="InterPro" id="IPR010653">
    <property type="entry name" value="NlpB/DapX"/>
</dbReference>
<organism evidence="2 3">
    <name type="scientific">Dichelobacter nodosus (strain VCS1703A)</name>
    <dbReference type="NCBI Taxonomy" id="246195"/>
    <lineage>
        <taxon>Bacteria</taxon>
        <taxon>Pseudomonadati</taxon>
        <taxon>Pseudomonadota</taxon>
        <taxon>Gammaproteobacteria</taxon>
        <taxon>Cardiobacteriales</taxon>
        <taxon>Cardiobacteriaceae</taxon>
        <taxon>Dichelobacter</taxon>
    </lineage>
</organism>